<name>A0A3L8D9M8_OOCBI</name>
<feature type="chain" id="PRO_5018258994" description="Myosuppressin" evidence="1">
    <location>
        <begin position="25"/>
        <end position="113"/>
    </location>
</feature>
<accession>A0A3L8D9M8</accession>
<feature type="signal peptide" evidence="1">
    <location>
        <begin position="1"/>
        <end position="24"/>
    </location>
</feature>
<dbReference type="EMBL" id="QOIP01000011">
    <property type="protein sequence ID" value="RLU17187.1"/>
    <property type="molecule type" value="Genomic_DNA"/>
</dbReference>
<sequence length="113" mass="12551">MMSSTLIIVISVTAMTILSGEAFAALPAQCNSGFLEELPPRLRKICVAIARIWDVRDMNDFVDDKVALKCFQNTERTCPGMTAVSRGKTSITFSCALENVRMIPHTLLCIRKR</sequence>
<reference evidence="2" key="2">
    <citation type="submission" date="2018-07" db="EMBL/GenBank/DDBJ databases">
        <authorList>
            <person name="Mckenzie S.K."/>
            <person name="Kronauer D.J.C."/>
        </authorList>
    </citation>
    <scope>NUCLEOTIDE SEQUENCE</scope>
    <source>
        <strain evidence="2">Clonal line C1</strain>
    </source>
</reference>
<keyword evidence="1" id="KW-0732">Signal</keyword>
<dbReference type="AlphaFoldDB" id="A0A3L8D9M8"/>
<evidence type="ECO:0000313" key="2">
    <source>
        <dbReference type="EMBL" id="RLU17187.1"/>
    </source>
</evidence>
<protein>
    <recommendedName>
        <fullName evidence="3">Myosuppressin</fullName>
    </recommendedName>
</protein>
<gene>
    <name evidence="2" type="ORF">DMN91_011256</name>
</gene>
<organism evidence="2">
    <name type="scientific">Ooceraea biroi</name>
    <name type="common">Clonal raider ant</name>
    <name type="synonym">Cerapachys biroi</name>
    <dbReference type="NCBI Taxonomy" id="2015173"/>
    <lineage>
        <taxon>Eukaryota</taxon>
        <taxon>Metazoa</taxon>
        <taxon>Ecdysozoa</taxon>
        <taxon>Arthropoda</taxon>
        <taxon>Hexapoda</taxon>
        <taxon>Insecta</taxon>
        <taxon>Pterygota</taxon>
        <taxon>Neoptera</taxon>
        <taxon>Endopterygota</taxon>
        <taxon>Hymenoptera</taxon>
        <taxon>Apocrita</taxon>
        <taxon>Aculeata</taxon>
        <taxon>Formicoidea</taxon>
        <taxon>Formicidae</taxon>
        <taxon>Dorylinae</taxon>
        <taxon>Ooceraea</taxon>
    </lineage>
</organism>
<evidence type="ECO:0008006" key="3">
    <source>
        <dbReference type="Google" id="ProtNLM"/>
    </source>
</evidence>
<reference evidence="2" key="1">
    <citation type="journal article" date="2018" name="Genome Res.">
        <title>The genomic architecture and molecular evolution of ant odorant receptors.</title>
        <authorList>
            <person name="McKenzie S.K."/>
            <person name="Kronauer D.J.C."/>
        </authorList>
    </citation>
    <scope>NUCLEOTIDE SEQUENCE [LARGE SCALE GENOMIC DNA]</scope>
    <source>
        <strain evidence="2">Clonal line C1</strain>
    </source>
</reference>
<dbReference type="OrthoDB" id="6355109at2759"/>
<proteinExistence type="predicted"/>
<comment type="caution">
    <text evidence="2">The sequence shown here is derived from an EMBL/GenBank/DDBJ whole genome shotgun (WGS) entry which is preliminary data.</text>
</comment>
<dbReference type="Proteomes" id="UP000279307">
    <property type="component" value="Chromosome 11"/>
</dbReference>
<evidence type="ECO:0000256" key="1">
    <source>
        <dbReference type="SAM" id="SignalP"/>
    </source>
</evidence>